<comment type="function">
    <text evidence="6">Catalyzes the transfer of a geranyl-geranyl moiety from geranyl-geranyl pyrophosphate to cysteines occuring in specific C-terminal amino acid sequences.</text>
</comment>
<organism evidence="7 8">
    <name type="scientific">Colletotrichum spinosum</name>
    <dbReference type="NCBI Taxonomy" id="1347390"/>
    <lineage>
        <taxon>Eukaryota</taxon>
        <taxon>Fungi</taxon>
        <taxon>Dikarya</taxon>
        <taxon>Ascomycota</taxon>
        <taxon>Pezizomycotina</taxon>
        <taxon>Sordariomycetes</taxon>
        <taxon>Hypocreomycetidae</taxon>
        <taxon>Glomerellales</taxon>
        <taxon>Glomerellaceae</taxon>
        <taxon>Colletotrichum</taxon>
        <taxon>Colletotrichum orbiculare species complex</taxon>
    </lineage>
</organism>
<proteinExistence type="inferred from homology"/>
<evidence type="ECO:0000313" key="8">
    <source>
        <dbReference type="Proteomes" id="UP000295083"/>
    </source>
</evidence>
<keyword evidence="3 6" id="KW-0808">Transferase</keyword>
<dbReference type="GO" id="GO:0097354">
    <property type="term" value="P:prenylation"/>
    <property type="evidence" value="ECO:0007669"/>
    <property type="project" value="UniProtKB-UniRule"/>
</dbReference>
<evidence type="ECO:0000256" key="5">
    <source>
        <dbReference type="ARBA" id="ARBA00047658"/>
    </source>
</evidence>
<dbReference type="PROSITE" id="PS51147">
    <property type="entry name" value="PFTA"/>
    <property type="match status" value="5"/>
</dbReference>
<dbReference type="AlphaFoldDB" id="A0A4R8Q326"/>
<dbReference type="EC" id="2.5.1.60" evidence="6"/>
<dbReference type="GO" id="GO:0005968">
    <property type="term" value="C:Rab-protein geranylgeranyltransferase complex"/>
    <property type="evidence" value="ECO:0007669"/>
    <property type="project" value="TreeGrafter"/>
</dbReference>
<dbReference type="SUPFAM" id="SSF48439">
    <property type="entry name" value="Protein prenylyltransferase"/>
    <property type="match status" value="1"/>
</dbReference>
<evidence type="ECO:0000256" key="4">
    <source>
        <dbReference type="ARBA" id="ARBA00022737"/>
    </source>
</evidence>
<sequence length="418" mass="48128">MPSAAIPSAQSRTSNSFLHPGRLSGLLHLSVSLVAPAHQSPARSYRAPSILMDNHGVARTARKPRTETQLQADLAKINTLRLLEDALLRAKPDPSDPQTLALTTKLLRLNPEHYTAWNTLAWVVATGAAREFVSSMHSFSVLRRLVTLFLGHDPARPRVPSGPREWEEWEQKKSPWAEEVVGTLTSELTFTIPLLLEFPKSYWIWKYRSWLLQQAIDLLPKPIARRIWEEELGLVSKMLTKDRRNFHAWGYRRRVVAVLESAALDGQSMVEPEFEYTTKMINVDLSNFSAWHNRTNLIPRLLEEREADDAARQRFLDDELELVKNALNVGPEDQSLWFYHQFLILNLTEDDGRPRIAPHLSRQEKATYVQREIEDIKELLEDYDDMMGIYKALLDYTRALAKLEDRALMDEETEDLDV</sequence>
<name>A0A4R8Q326_9PEZI</name>
<reference evidence="7 8" key="1">
    <citation type="submission" date="2018-11" db="EMBL/GenBank/DDBJ databases">
        <title>Genome sequence and assembly of Colletotrichum spinosum.</title>
        <authorList>
            <person name="Gan P."/>
            <person name="Shirasu K."/>
        </authorList>
    </citation>
    <scope>NUCLEOTIDE SEQUENCE [LARGE SCALE GENOMIC DNA]</scope>
    <source>
        <strain evidence="7 8">CBS 515.97</strain>
    </source>
</reference>
<evidence type="ECO:0000256" key="3">
    <source>
        <dbReference type="ARBA" id="ARBA00022679"/>
    </source>
</evidence>
<dbReference type="GO" id="GO:0004663">
    <property type="term" value="F:Rab geranylgeranyltransferase activity"/>
    <property type="evidence" value="ECO:0007669"/>
    <property type="project" value="UniProtKB-UniRule"/>
</dbReference>
<keyword evidence="2 6" id="KW-0637">Prenyltransferase</keyword>
<dbReference type="PANTHER" id="PTHR11129:SF2">
    <property type="entry name" value="GERANYLGERANYL TRANSFERASE TYPE-2 SUBUNIT ALPHA"/>
    <property type="match status" value="1"/>
</dbReference>
<protein>
    <recommendedName>
        <fullName evidence="6">Geranylgeranyl transferase type-2 subunit alpha</fullName>
        <ecNumber evidence="6">2.5.1.60</ecNumber>
    </recommendedName>
    <alternativeName>
        <fullName evidence="6">Geranylgeranyl transferase type II subunit alpha</fullName>
    </alternativeName>
</protein>
<gene>
    <name evidence="7" type="primary">bet4</name>
    <name evidence="7" type="ORF">C8035_v011759</name>
</gene>
<dbReference type="Proteomes" id="UP000295083">
    <property type="component" value="Unassembled WGS sequence"/>
</dbReference>
<accession>A0A4R8Q326</accession>
<comment type="similarity">
    <text evidence="1 6">Belongs to the protein prenyltransferase subunit alpha family.</text>
</comment>
<evidence type="ECO:0000256" key="1">
    <source>
        <dbReference type="ARBA" id="ARBA00006734"/>
    </source>
</evidence>
<dbReference type="PANTHER" id="PTHR11129">
    <property type="entry name" value="PROTEIN FARNESYLTRANSFERASE ALPHA SUBUNIT/RAB GERANYLGERANYL TRANSFERASE ALPHA SUBUNIT"/>
    <property type="match status" value="1"/>
</dbReference>
<evidence type="ECO:0000313" key="7">
    <source>
        <dbReference type="EMBL" id="TDZ32761.1"/>
    </source>
</evidence>
<dbReference type="InterPro" id="IPR002088">
    <property type="entry name" value="Prenyl_trans_a"/>
</dbReference>
<evidence type="ECO:0000256" key="2">
    <source>
        <dbReference type="ARBA" id="ARBA00022602"/>
    </source>
</evidence>
<dbReference type="Gene3D" id="1.25.40.120">
    <property type="entry name" value="Protein prenylyltransferase"/>
    <property type="match status" value="1"/>
</dbReference>
<comment type="catalytic activity">
    <reaction evidence="5 6">
        <text>geranylgeranyl diphosphate + L-cysteinyl-[protein] = S-geranylgeranyl-L-cysteinyl-[protein] + diphosphate</text>
        <dbReference type="Rhea" id="RHEA:21240"/>
        <dbReference type="Rhea" id="RHEA-COMP:10131"/>
        <dbReference type="Rhea" id="RHEA-COMP:11537"/>
        <dbReference type="ChEBI" id="CHEBI:29950"/>
        <dbReference type="ChEBI" id="CHEBI:33019"/>
        <dbReference type="ChEBI" id="CHEBI:57533"/>
        <dbReference type="ChEBI" id="CHEBI:86021"/>
        <dbReference type="EC" id="2.5.1.60"/>
    </reaction>
</comment>
<dbReference type="EMBL" id="QAPG01000073">
    <property type="protein sequence ID" value="TDZ32761.1"/>
    <property type="molecule type" value="Genomic_DNA"/>
</dbReference>
<keyword evidence="4" id="KW-0677">Repeat</keyword>
<dbReference type="Pfam" id="PF01239">
    <property type="entry name" value="PPTA"/>
    <property type="match status" value="5"/>
</dbReference>
<evidence type="ECO:0000256" key="6">
    <source>
        <dbReference type="RuleBase" id="RU367120"/>
    </source>
</evidence>
<comment type="caution">
    <text evidence="7">The sequence shown here is derived from an EMBL/GenBank/DDBJ whole genome shotgun (WGS) entry which is preliminary data.</text>
</comment>
<keyword evidence="8" id="KW-1185">Reference proteome</keyword>